<feature type="domain" description="Sulfotransferase" evidence="3">
    <location>
        <begin position="207"/>
        <end position="441"/>
    </location>
</feature>
<dbReference type="PANTHER" id="PTHR15723:SF0">
    <property type="entry name" value="CARBOHYDRATE SULFOTRANSFERASE 15"/>
    <property type="match status" value="1"/>
</dbReference>
<comment type="similarity">
    <text evidence="1">Belongs to the sulfotransferase 1 family.</text>
</comment>
<dbReference type="Pfam" id="PF00685">
    <property type="entry name" value="Sulfotransfer_1"/>
    <property type="match status" value="1"/>
</dbReference>
<keyword evidence="2" id="KW-0812">Transmembrane</keyword>
<gene>
    <name evidence="4" type="ORF">JOB18_031148</name>
</gene>
<name>A0AAV6QQS4_SOLSE</name>
<feature type="transmembrane region" description="Helical" evidence="2">
    <location>
        <begin position="70"/>
        <end position="89"/>
    </location>
</feature>
<dbReference type="InterPro" id="IPR000863">
    <property type="entry name" value="Sulfotransferase_dom"/>
</dbReference>
<evidence type="ECO:0000256" key="2">
    <source>
        <dbReference type="SAM" id="Phobius"/>
    </source>
</evidence>
<dbReference type="PANTHER" id="PTHR15723">
    <property type="entry name" value="CARBOHYDRATE SULFOTRANSFERASE 15"/>
    <property type="match status" value="1"/>
</dbReference>
<reference evidence="4 5" key="1">
    <citation type="journal article" date="2021" name="Sci. Rep.">
        <title>Chromosome anchoring in Senegalese sole (Solea senegalensis) reveals sex-associated markers and genome rearrangements in flatfish.</title>
        <authorList>
            <person name="Guerrero-Cozar I."/>
            <person name="Gomez-Garrido J."/>
            <person name="Berbel C."/>
            <person name="Martinez-Blanch J.F."/>
            <person name="Alioto T."/>
            <person name="Claros M.G."/>
            <person name="Gagnaire P.A."/>
            <person name="Manchado M."/>
        </authorList>
    </citation>
    <scope>NUCLEOTIDE SEQUENCE [LARGE SCALE GENOMIC DNA]</scope>
    <source>
        <strain evidence="4">Sse05_10M</strain>
    </source>
</reference>
<protein>
    <recommendedName>
        <fullName evidence="1">Sulfotransferase</fullName>
        <ecNumber evidence="1">2.8.2.-</ecNumber>
    </recommendedName>
</protein>
<keyword evidence="1" id="KW-0808">Transferase</keyword>
<dbReference type="AlphaFoldDB" id="A0AAV6QQS4"/>
<evidence type="ECO:0000259" key="3">
    <source>
        <dbReference type="Pfam" id="PF00685"/>
    </source>
</evidence>
<organism evidence="4 5">
    <name type="scientific">Solea senegalensis</name>
    <name type="common">Senegalese sole</name>
    <dbReference type="NCBI Taxonomy" id="28829"/>
    <lineage>
        <taxon>Eukaryota</taxon>
        <taxon>Metazoa</taxon>
        <taxon>Chordata</taxon>
        <taxon>Craniata</taxon>
        <taxon>Vertebrata</taxon>
        <taxon>Euteleostomi</taxon>
        <taxon>Actinopterygii</taxon>
        <taxon>Neopterygii</taxon>
        <taxon>Teleostei</taxon>
        <taxon>Neoteleostei</taxon>
        <taxon>Acanthomorphata</taxon>
        <taxon>Carangaria</taxon>
        <taxon>Pleuronectiformes</taxon>
        <taxon>Pleuronectoidei</taxon>
        <taxon>Soleidae</taxon>
        <taxon>Solea</taxon>
    </lineage>
</organism>
<proteinExistence type="inferred from homology"/>
<evidence type="ECO:0000313" key="4">
    <source>
        <dbReference type="EMBL" id="KAG7494464.1"/>
    </source>
</evidence>
<sequence>MILDDLHSPLFINHSCREELCSGSEENLESSRTDHRYVFSHTCLTDKGRIKPVLGVMGLLFGWRISKIRLFTIILALTIFIMGSYILPWNKTEVLNTSLQLPPIAVAVRAEGAGNVQVPLENSVIDLEVLVKLVSAKLEYAPRKLPEEAEIIEAEPELFSVIPHQFLPNLLNPCWYEESFENVNSQQRIKFHQQGDKLFRLRCLPYVYIIGQPKCGTTDLFNRLQMHPEANYNHIKEPKWWTKTGYVVNDVVNMVNNTRVQDYLDLYNWAGANIQAGLNGRIEKDFNPLKGIAVDASPSLMWDNRARNVDKMRDGVEPMVLIEDLIHKVQPGAKIIAIIREPTERLYSSYLYTRESFLSKEHFHSLVERLVKLFQSCLSEKSLRFCAYNPDLMHSLDWLTVFPREQILILRYEDYATNAEVELKKVFDFLRLDPLTLEQEKKVFKKKIYNTQEDQYEKIGPMLPTTKHLLRELYRPFNNKLASLLENEAFLWNET</sequence>
<dbReference type="EC" id="2.8.2.-" evidence="1"/>
<keyword evidence="5" id="KW-1185">Reference proteome</keyword>
<dbReference type="InterPro" id="IPR052654">
    <property type="entry name" value="CS_Sulfotransferase"/>
</dbReference>
<comment type="caution">
    <text evidence="4">The sequence shown here is derived from an EMBL/GenBank/DDBJ whole genome shotgun (WGS) entry which is preliminary data.</text>
</comment>
<dbReference type="EMBL" id="JAGKHQ010000016">
    <property type="protein sequence ID" value="KAG7494464.1"/>
    <property type="molecule type" value="Genomic_DNA"/>
</dbReference>
<evidence type="ECO:0000256" key="1">
    <source>
        <dbReference type="RuleBase" id="RU361155"/>
    </source>
</evidence>
<dbReference type="GO" id="GO:0019319">
    <property type="term" value="P:hexose biosynthetic process"/>
    <property type="evidence" value="ECO:0007669"/>
    <property type="project" value="TreeGrafter"/>
</dbReference>
<keyword evidence="2" id="KW-1133">Transmembrane helix</keyword>
<dbReference type="Proteomes" id="UP000693946">
    <property type="component" value="Linkage Group LG4"/>
</dbReference>
<accession>A0AAV6QQS4</accession>
<dbReference type="GO" id="GO:0050659">
    <property type="term" value="F:N-acetylgalactosamine 4-sulfate 6-O-sulfotransferase activity"/>
    <property type="evidence" value="ECO:0007669"/>
    <property type="project" value="TreeGrafter"/>
</dbReference>
<evidence type="ECO:0000313" key="5">
    <source>
        <dbReference type="Proteomes" id="UP000693946"/>
    </source>
</evidence>
<keyword evidence="2" id="KW-0472">Membrane</keyword>